<accession>A0ACB8IRN3</accession>
<keyword evidence="1" id="KW-0575">Peroxidase</keyword>
<keyword evidence="1" id="KW-0560">Oxidoreductase</keyword>
<protein>
    <submittedName>
        <fullName evidence="1">Peroxidase 60</fullName>
    </submittedName>
</protein>
<dbReference type="Proteomes" id="UP000829398">
    <property type="component" value="Chromosome 8"/>
</dbReference>
<gene>
    <name evidence="1" type="ORF">KPL71_024468</name>
</gene>
<keyword evidence="2" id="KW-1185">Reference proteome</keyword>
<dbReference type="EMBL" id="CM039177">
    <property type="protein sequence ID" value="KAH9699703.1"/>
    <property type="molecule type" value="Genomic_DNA"/>
</dbReference>
<evidence type="ECO:0000313" key="2">
    <source>
        <dbReference type="Proteomes" id="UP000829398"/>
    </source>
</evidence>
<proteinExistence type="predicted"/>
<evidence type="ECO:0000313" key="1">
    <source>
        <dbReference type="EMBL" id="KAH9699703.1"/>
    </source>
</evidence>
<organism evidence="1 2">
    <name type="scientific">Citrus sinensis</name>
    <name type="common">Sweet orange</name>
    <name type="synonym">Citrus aurantium var. sinensis</name>
    <dbReference type="NCBI Taxonomy" id="2711"/>
    <lineage>
        <taxon>Eukaryota</taxon>
        <taxon>Viridiplantae</taxon>
        <taxon>Streptophyta</taxon>
        <taxon>Embryophyta</taxon>
        <taxon>Tracheophyta</taxon>
        <taxon>Spermatophyta</taxon>
        <taxon>Magnoliopsida</taxon>
        <taxon>eudicotyledons</taxon>
        <taxon>Gunneridae</taxon>
        <taxon>Pentapetalae</taxon>
        <taxon>rosids</taxon>
        <taxon>malvids</taxon>
        <taxon>Sapindales</taxon>
        <taxon>Rutaceae</taxon>
        <taxon>Aurantioideae</taxon>
        <taxon>Citrus</taxon>
    </lineage>
</organism>
<name>A0ACB8IRN3_CITSI</name>
<reference evidence="2" key="1">
    <citation type="journal article" date="2023" name="Hortic. Res.">
        <title>A chromosome-level phased genome enabling allele-level studies in sweet orange: a case study on citrus Huanglongbing tolerance.</title>
        <authorList>
            <person name="Wu B."/>
            <person name="Yu Q."/>
            <person name="Deng Z."/>
            <person name="Duan Y."/>
            <person name="Luo F."/>
            <person name="Gmitter F. Jr."/>
        </authorList>
    </citation>
    <scope>NUCLEOTIDE SEQUENCE [LARGE SCALE GENOMIC DNA]</scope>
    <source>
        <strain evidence="2">cv. Valencia</strain>
    </source>
</reference>
<comment type="caution">
    <text evidence="1">The sequence shown here is derived from an EMBL/GenBank/DDBJ whole genome shotgun (WGS) entry which is preliminary data.</text>
</comment>
<sequence length="312" mass="33359">MMMSSSAALVLALGLILVNFTGHCHGALQVGFYRGKCRLLVDVESVVATVVKAKFIMDPTITPALLRMQFHDCFVNVSPLTNLINCTTICSFMNKLKGTLCNVMISKGCDASILLDGRASEKTAPPNLSVRGYDVIDAAKAALESICPGVVSCADIIAMATRDAVSLSGGGRYNVETGRKDGFVSLATNVNLPGPDIPLAQSVATFAKKGLNATDMVYLLARDNAVNLDQDPASSLRVDNSFFKQIMMRRGILQIDQDLATNSLTKATVAKIATGNDFNAKFGEAMVKMGRVQVLTGNQGEIRKSCRAVNKR</sequence>